<evidence type="ECO:0008006" key="3">
    <source>
        <dbReference type="Google" id="ProtNLM"/>
    </source>
</evidence>
<keyword evidence="2" id="KW-1185">Reference proteome</keyword>
<evidence type="ECO:0000313" key="2">
    <source>
        <dbReference type="Proteomes" id="UP000011910"/>
    </source>
</evidence>
<gene>
    <name evidence="1" type="ORF">ADICEAN_04217</name>
</gene>
<dbReference type="Proteomes" id="UP000011910">
    <property type="component" value="Unassembled WGS sequence"/>
</dbReference>
<protein>
    <recommendedName>
        <fullName evidence="3">Outer membrane protein beta-barrel domain-containing protein</fullName>
    </recommendedName>
</protein>
<reference evidence="1 2" key="1">
    <citation type="journal article" date="2013" name="Genome Announc.">
        <title>Draft Genome Sequence of Cesiribacter andamanensis Strain AMV16T, Isolated from a Soil Sample from a Mud Volcano in the Andaman Islands, India.</title>
        <authorList>
            <person name="Shivaji S."/>
            <person name="Ara S."/>
            <person name="Begum Z."/>
            <person name="Srinivas T.N."/>
            <person name="Singh A."/>
            <person name="Kumar Pinnaka A."/>
        </authorList>
    </citation>
    <scope>NUCLEOTIDE SEQUENCE [LARGE SCALE GENOMIC DNA]</scope>
    <source>
        <strain evidence="1 2">AMV16</strain>
    </source>
</reference>
<accession>M7NFR8</accession>
<sequence length="166" mass="19040">MKKERNNSWIRWGLGLYGYQNTYFPNPDNRYKIEDSYISLSPSIGIEKRNTLNNRWFLLYGGDLLLLGSMRQYTHTNTSDPNSTAIQQDDTYSIGGGIRPFLGLGFTILPRLYISTEASGLLTASYIKRSYESSRADFETLITDQNGWNGNLSLRPASSIFVYYRF</sequence>
<evidence type="ECO:0000313" key="1">
    <source>
        <dbReference type="EMBL" id="EMR00665.1"/>
    </source>
</evidence>
<dbReference type="EMBL" id="AODQ01000214">
    <property type="protein sequence ID" value="EMR00665.1"/>
    <property type="molecule type" value="Genomic_DNA"/>
</dbReference>
<comment type="caution">
    <text evidence="1">The sequence shown here is derived from an EMBL/GenBank/DDBJ whole genome shotgun (WGS) entry which is preliminary data.</text>
</comment>
<organism evidence="1 2">
    <name type="scientific">Cesiribacter andamanensis AMV16</name>
    <dbReference type="NCBI Taxonomy" id="1279009"/>
    <lineage>
        <taxon>Bacteria</taxon>
        <taxon>Pseudomonadati</taxon>
        <taxon>Bacteroidota</taxon>
        <taxon>Cytophagia</taxon>
        <taxon>Cytophagales</taxon>
        <taxon>Cesiribacteraceae</taxon>
        <taxon>Cesiribacter</taxon>
    </lineage>
</organism>
<name>M7NFR8_9BACT</name>
<dbReference type="AlphaFoldDB" id="M7NFR8"/>
<proteinExistence type="predicted"/>